<reference evidence="7" key="1">
    <citation type="journal article" date="2019" name="Int. J. Syst. Evol. Microbiol.">
        <title>The Global Catalogue of Microorganisms (GCM) 10K type strain sequencing project: providing services to taxonomists for standard genome sequencing and annotation.</title>
        <authorList>
            <consortium name="The Broad Institute Genomics Platform"/>
            <consortium name="The Broad Institute Genome Sequencing Center for Infectious Disease"/>
            <person name="Wu L."/>
            <person name="Ma J."/>
        </authorList>
    </citation>
    <scope>NUCLEOTIDE SEQUENCE [LARGE SCALE GENOMIC DNA]</scope>
    <source>
        <strain evidence="7">CGMCC 1.15341</strain>
    </source>
</reference>
<dbReference type="PROSITE" id="PS00079">
    <property type="entry name" value="MULTICOPPER_OXIDASE1"/>
    <property type="match status" value="1"/>
</dbReference>
<dbReference type="Proteomes" id="UP000629025">
    <property type="component" value="Unassembled WGS sequence"/>
</dbReference>
<dbReference type="RefSeq" id="WP_188747513.1">
    <property type="nucleotide sequence ID" value="NZ_BMIJ01000003.1"/>
</dbReference>
<name>A0ABQ1KCM5_9GAMM</name>
<keyword evidence="3" id="KW-0186">Copper</keyword>
<gene>
    <name evidence="6" type="ORF">GCM10011352_18370</name>
</gene>
<dbReference type="Gene3D" id="2.60.40.420">
    <property type="entry name" value="Cupredoxins - blue copper proteins"/>
    <property type="match status" value="3"/>
</dbReference>
<dbReference type="SUPFAM" id="SSF49503">
    <property type="entry name" value="Cupredoxins"/>
    <property type="match status" value="3"/>
</dbReference>
<dbReference type="InterPro" id="IPR033138">
    <property type="entry name" value="Cu_oxidase_CS"/>
</dbReference>
<dbReference type="InterPro" id="IPR008972">
    <property type="entry name" value="Cupredoxin"/>
</dbReference>
<dbReference type="PANTHER" id="PTHR11709:SF394">
    <property type="entry name" value="FI03373P-RELATED"/>
    <property type="match status" value="1"/>
</dbReference>
<dbReference type="CDD" id="cd13909">
    <property type="entry name" value="CuRO_3_MCO_like_3"/>
    <property type="match status" value="1"/>
</dbReference>
<accession>A0ABQ1KCM5</accession>
<dbReference type="Pfam" id="PF07731">
    <property type="entry name" value="Cu-oxidase_2"/>
    <property type="match status" value="1"/>
</dbReference>
<evidence type="ECO:0000259" key="5">
    <source>
        <dbReference type="Pfam" id="PF07732"/>
    </source>
</evidence>
<dbReference type="PANTHER" id="PTHR11709">
    <property type="entry name" value="MULTI-COPPER OXIDASE"/>
    <property type="match status" value="1"/>
</dbReference>
<dbReference type="PROSITE" id="PS00080">
    <property type="entry name" value="MULTICOPPER_OXIDASE2"/>
    <property type="match status" value="1"/>
</dbReference>
<dbReference type="PROSITE" id="PS51318">
    <property type="entry name" value="TAT"/>
    <property type="match status" value="1"/>
</dbReference>
<evidence type="ECO:0000313" key="6">
    <source>
        <dbReference type="EMBL" id="GGB92637.1"/>
    </source>
</evidence>
<evidence type="ECO:0000259" key="4">
    <source>
        <dbReference type="Pfam" id="PF07731"/>
    </source>
</evidence>
<keyword evidence="1" id="KW-0479">Metal-binding</keyword>
<evidence type="ECO:0000256" key="1">
    <source>
        <dbReference type="ARBA" id="ARBA00022723"/>
    </source>
</evidence>
<keyword evidence="7" id="KW-1185">Reference proteome</keyword>
<feature type="domain" description="Plastocyanin-like" evidence="4">
    <location>
        <begin position="355"/>
        <end position="460"/>
    </location>
</feature>
<dbReference type="CDD" id="cd13861">
    <property type="entry name" value="CuRO_1_CumA_like"/>
    <property type="match status" value="1"/>
</dbReference>
<dbReference type="InterPro" id="IPR006311">
    <property type="entry name" value="TAT_signal"/>
</dbReference>
<organism evidence="6 7">
    <name type="scientific">Marinobacterium zhoushanense</name>
    <dbReference type="NCBI Taxonomy" id="1679163"/>
    <lineage>
        <taxon>Bacteria</taxon>
        <taxon>Pseudomonadati</taxon>
        <taxon>Pseudomonadota</taxon>
        <taxon>Gammaproteobacteria</taxon>
        <taxon>Oceanospirillales</taxon>
        <taxon>Oceanospirillaceae</taxon>
        <taxon>Marinobacterium</taxon>
    </lineage>
</organism>
<protein>
    <submittedName>
        <fullName evidence="6">Copper oxidase</fullName>
    </submittedName>
</protein>
<evidence type="ECO:0000256" key="2">
    <source>
        <dbReference type="ARBA" id="ARBA00023002"/>
    </source>
</evidence>
<feature type="domain" description="Plastocyanin-like" evidence="5">
    <location>
        <begin position="62"/>
        <end position="151"/>
    </location>
</feature>
<dbReference type="Pfam" id="PF07732">
    <property type="entry name" value="Cu-oxidase_3"/>
    <property type="match status" value="1"/>
</dbReference>
<dbReference type="InterPro" id="IPR011707">
    <property type="entry name" value="Cu-oxidase-like_N"/>
</dbReference>
<dbReference type="InterPro" id="IPR045087">
    <property type="entry name" value="Cu-oxidase_fam"/>
</dbReference>
<comment type="caution">
    <text evidence="6">The sequence shown here is derived from an EMBL/GenBank/DDBJ whole genome shotgun (WGS) entry which is preliminary data.</text>
</comment>
<dbReference type="InterPro" id="IPR002355">
    <property type="entry name" value="Cu_oxidase_Cu_BS"/>
</dbReference>
<sequence length="462" mass="51891">MTLSRRDFLWLTAAGLVAAPTLANGSIKPDARRLNLVLQPEQRHWFAPLGEPVALWSFDRDVLRLRQGEAVEIEVENRLPNPSSVHWHGLRIDNAMDGVSGLTQDPIPPGGRFLYRFTPQDAGTFWAHSHHQTYEQLARGLYMPLIVEEQQPADVDRELTLALDDWRLNEARQLDTHSLGDMHDWAHGGRTGNLLTANRQLKPQLQVRAGERVRLRLLNAANARIMLVNLPNLPCWIWAKDGQPLAVPEVLTTSLILAPAERYDLVLDIPDEATGVLPIQLESDQAPVDLAYLRVDDRAERRFSGVPNALPANHLPVIGAEKPAHRVQLDMTGGAMGSLRQAVYQGETLGVRELVQRKQIWAFNGVANLPDQPLLEARSGELIEIELLNNTRWPHSMHLHGHHFQADLARYAKGIWHDTLVMAAGEGTRIRFRADKPGSWLLHCHMIEHQAAGMVSWIRVLA</sequence>
<dbReference type="EMBL" id="BMIJ01000003">
    <property type="protein sequence ID" value="GGB92637.1"/>
    <property type="molecule type" value="Genomic_DNA"/>
</dbReference>
<proteinExistence type="predicted"/>
<keyword evidence="2" id="KW-0560">Oxidoreductase</keyword>
<evidence type="ECO:0000256" key="3">
    <source>
        <dbReference type="ARBA" id="ARBA00023008"/>
    </source>
</evidence>
<evidence type="ECO:0000313" key="7">
    <source>
        <dbReference type="Proteomes" id="UP000629025"/>
    </source>
</evidence>
<dbReference type="InterPro" id="IPR011706">
    <property type="entry name" value="Cu-oxidase_C"/>
</dbReference>